<feature type="transmembrane region" description="Helical" evidence="1">
    <location>
        <begin position="65"/>
        <end position="87"/>
    </location>
</feature>
<accession>A0ABW0V8G4</accession>
<keyword evidence="1" id="KW-0812">Transmembrane</keyword>
<dbReference type="Proteomes" id="UP001596066">
    <property type="component" value="Unassembled WGS sequence"/>
</dbReference>
<keyword evidence="1" id="KW-1133">Transmembrane helix</keyword>
<proteinExistence type="predicted"/>
<keyword evidence="1" id="KW-0472">Membrane</keyword>
<reference evidence="3" key="1">
    <citation type="journal article" date="2019" name="Int. J. Syst. Evol. Microbiol.">
        <title>The Global Catalogue of Microorganisms (GCM) 10K type strain sequencing project: providing services to taxonomists for standard genome sequencing and annotation.</title>
        <authorList>
            <consortium name="The Broad Institute Genomics Platform"/>
            <consortium name="The Broad Institute Genome Sequencing Center for Infectious Disease"/>
            <person name="Wu L."/>
            <person name="Ma J."/>
        </authorList>
    </citation>
    <scope>NUCLEOTIDE SEQUENCE [LARGE SCALE GENOMIC DNA]</scope>
    <source>
        <strain evidence="3">CGMCC 4.1622</strain>
    </source>
</reference>
<name>A0ABW0V8G4_9ACTN</name>
<gene>
    <name evidence="2" type="ORF">ACFPZF_12505</name>
</gene>
<keyword evidence="3" id="KW-1185">Reference proteome</keyword>
<dbReference type="EMBL" id="JBHSOC010000018">
    <property type="protein sequence ID" value="MFC5642165.1"/>
    <property type="molecule type" value="Genomic_DNA"/>
</dbReference>
<organism evidence="2 3">
    <name type="scientific">Kitasatospora cinereorecta</name>
    <dbReference type="NCBI Taxonomy" id="285560"/>
    <lineage>
        <taxon>Bacteria</taxon>
        <taxon>Bacillati</taxon>
        <taxon>Actinomycetota</taxon>
        <taxon>Actinomycetes</taxon>
        <taxon>Kitasatosporales</taxon>
        <taxon>Streptomycetaceae</taxon>
        <taxon>Kitasatospora</taxon>
    </lineage>
</organism>
<evidence type="ECO:0000313" key="3">
    <source>
        <dbReference type="Proteomes" id="UP001596066"/>
    </source>
</evidence>
<evidence type="ECO:0000256" key="1">
    <source>
        <dbReference type="SAM" id="Phobius"/>
    </source>
</evidence>
<sequence>MSDHGLIQVYDSDAYIPDNVRSYSTSTGSCSGARGGRISSARPCPPVACSRPAAPRTAPNSPVHLLVVGCLLIVTGWALTTAAPAGVTRTLGRT</sequence>
<evidence type="ECO:0000313" key="2">
    <source>
        <dbReference type="EMBL" id="MFC5642165.1"/>
    </source>
</evidence>
<dbReference type="RefSeq" id="WP_346143803.1">
    <property type="nucleotide sequence ID" value="NZ_BAAAUA010000014.1"/>
</dbReference>
<protein>
    <submittedName>
        <fullName evidence="2">Uncharacterized protein</fullName>
    </submittedName>
</protein>
<comment type="caution">
    <text evidence="2">The sequence shown here is derived from an EMBL/GenBank/DDBJ whole genome shotgun (WGS) entry which is preliminary data.</text>
</comment>